<gene>
    <name evidence="1" type="ORF">TrRE_jg7575</name>
</gene>
<reference evidence="1" key="1">
    <citation type="submission" date="2022-07" db="EMBL/GenBank/DDBJ databases">
        <title>Genome analysis of Parmales, a sister group of diatoms, reveals the evolutionary specialization of diatoms from phago-mixotrophs to photoautotrophs.</title>
        <authorList>
            <person name="Ban H."/>
            <person name="Sato S."/>
            <person name="Yoshikawa S."/>
            <person name="Kazumasa Y."/>
            <person name="Nakamura Y."/>
            <person name="Ichinomiya M."/>
            <person name="Saitoh K."/>
            <person name="Sato N."/>
            <person name="Blanc-Mathieu R."/>
            <person name="Endo H."/>
            <person name="Kuwata A."/>
            <person name="Ogata H."/>
        </authorList>
    </citation>
    <scope>NUCLEOTIDE SEQUENCE</scope>
</reference>
<dbReference type="EMBL" id="BRXZ01003495">
    <property type="protein sequence ID" value="GMH55827.1"/>
    <property type="molecule type" value="Genomic_DNA"/>
</dbReference>
<accession>A0A9W6ZK24</accession>
<protein>
    <submittedName>
        <fullName evidence="1">Uncharacterized protein</fullName>
    </submittedName>
</protein>
<proteinExistence type="predicted"/>
<comment type="caution">
    <text evidence="1">The sequence shown here is derived from an EMBL/GenBank/DDBJ whole genome shotgun (WGS) entry which is preliminary data.</text>
</comment>
<dbReference type="AlphaFoldDB" id="A0A9W6ZK24"/>
<organism evidence="1 2">
    <name type="scientific">Triparma retinervis</name>
    <dbReference type="NCBI Taxonomy" id="2557542"/>
    <lineage>
        <taxon>Eukaryota</taxon>
        <taxon>Sar</taxon>
        <taxon>Stramenopiles</taxon>
        <taxon>Ochrophyta</taxon>
        <taxon>Bolidophyceae</taxon>
        <taxon>Parmales</taxon>
        <taxon>Triparmaceae</taxon>
        <taxon>Triparma</taxon>
    </lineage>
</organism>
<dbReference type="OrthoDB" id="10258692at2759"/>
<name>A0A9W6ZK24_9STRA</name>
<evidence type="ECO:0000313" key="1">
    <source>
        <dbReference type="EMBL" id="GMH55827.1"/>
    </source>
</evidence>
<evidence type="ECO:0000313" key="2">
    <source>
        <dbReference type="Proteomes" id="UP001165082"/>
    </source>
</evidence>
<dbReference type="Proteomes" id="UP001165082">
    <property type="component" value="Unassembled WGS sequence"/>
</dbReference>
<sequence length="353" mass="40171">ARLKTLDLSLRGQSREKARKIVGRISGFQKNVLPSKEAILHKIEFLSKDIRRMEREGRRRTEVMGRIKKRKEENERQGKVEEEKVIEEEETQGEYVRTISDTTDLISSLYLSNKSKARASQANVLDSCVPPPLPCPSGTSARPVDSWKAEVRKVAGPCNAVYNHPMANPLYGACQGRYANRKLRKGVVEAIKGGRKRVMEGWVKGAREFVRRGRAYEEERAKQEATERAMERIKDNLLNGGAGGGRGGRDNQAAFETPVTEHEREQKAKEALATELMKKRIENGKILRGDIPRQVWKREKDIGVKFIDLGRNRRVTDGWEEEIERERVNPWSDIEKAVFLDKVRRIGRGGNGS</sequence>
<feature type="non-terminal residue" evidence="1">
    <location>
        <position position="1"/>
    </location>
</feature>
<keyword evidence="2" id="KW-1185">Reference proteome</keyword>